<accession>A0A1S2V9T3</accession>
<comment type="caution">
    <text evidence="2">The sequence shown here is derived from an EMBL/GenBank/DDBJ whole genome shotgun (WGS) entry which is preliminary data.</text>
</comment>
<feature type="compositionally biased region" description="Low complexity" evidence="1">
    <location>
        <begin position="32"/>
        <end position="44"/>
    </location>
</feature>
<organism evidence="2 3">
    <name type="scientific">Arsenicibacter rosenii</name>
    <dbReference type="NCBI Taxonomy" id="1750698"/>
    <lineage>
        <taxon>Bacteria</taxon>
        <taxon>Pseudomonadati</taxon>
        <taxon>Bacteroidota</taxon>
        <taxon>Cytophagia</taxon>
        <taxon>Cytophagales</taxon>
        <taxon>Spirosomataceae</taxon>
        <taxon>Arsenicibacter</taxon>
    </lineage>
</organism>
<dbReference type="AlphaFoldDB" id="A0A1S2V9T3"/>
<protein>
    <submittedName>
        <fullName evidence="2">Uncharacterized protein</fullName>
    </submittedName>
</protein>
<feature type="region of interest" description="Disordered" evidence="1">
    <location>
        <begin position="17"/>
        <end position="109"/>
    </location>
</feature>
<feature type="compositionally biased region" description="Polar residues" evidence="1">
    <location>
        <begin position="49"/>
        <end position="81"/>
    </location>
</feature>
<sequence length="109" mass="10979">MNLTQLKGAADLAQLRYDADPSEQNKEKLKAAQEAYAAKAEATADTPETGGTSVTEAKSSNPPADTAKTGVTSGNTAQSSGIVEKAVPDPAATPDGTGSAGSPEEKKSE</sequence>
<dbReference type="EMBL" id="MORL01000108">
    <property type="protein sequence ID" value="OIN55494.1"/>
    <property type="molecule type" value="Genomic_DNA"/>
</dbReference>
<proteinExistence type="predicted"/>
<evidence type="ECO:0000256" key="1">
    <source>
        <dbReference type="SAM" id="MobiDB-lite"/>
    </source>
</evidence>
<evidence type="ECO:0000313" key="3">
    <source>
        <dbReference type="Proteomes" id="UP000181790"/>
    </source>
</evidence>
<name>A0A1S2V9T3_9BACT</name>
<reference evidence="2 3" key="1">
    <citation type="submission" date="2016-10" db="EMBL/GenBank/DDBJ databases">
        <title>Arsenicibacter rosenii gen. nov., sp. nov., an efficient arsenic-methylating bacterium isolated from an arsenic-contaminated paddy soil.</title>
        <authorList>
            <person name="Huang K."/>
        </authorList>
    </citation>
    <scope>NUCLEOTIDE SEQUENCE [LARGE SCALE GENOMIC DNA]</scope>
    <source>
        <strain evidence="2 3">SM-1</strain>
    </source>
</reference>
<evidence type="ECO:0000313" key="2">
    <source>
        <dbReference type="EMBL" id="OIN55494.1"/>
    </source>
</evidence>
<dbReference type="Proteomes" id="UP000181790">
    <property type="component" value="Unassembled WGS sequence"/>
</dbReference>
<dbReference type="RefSeq" id="WP_071506880.1">
    <property type="nucleotide sequence ID" value="NZ_MORL01000108.1"/>
</dbReference>
<gene>
    <name evidence="2" type="ORF">BLX24_30055</name>
</gene>
<keyword evidence="3" id="KW-1185">Reference proteome</keyword>
<feature type="compositionally biased region" description="Basic and acidic residues" evidence="1">
    <location>
        <begin position="17"/>
        <end position="31"/>
    </location>
</feature>